<comment type="caution">
    <text evidence="2">The sequence shown here is derived from an EMBL/GenBank/DDBJ whole genome shotgun (WGS) entry which is preliminary data.</text>
</comment>
<evidence type="ECO:0000313" key="3">
    <source>
        <dbReference type="Proteomes" id="UP001499994"/>
    </source>
</evidence>
<dbReference type="Pfam" id="PF06568">
    <property type="entry name" value="YjiS-like"/>
    <property type="match status" value="1"/>
</dbReference>
<protein>
    <recommendedName>
        <fullName evidence="1">YjiS-like domain-containing protein</fullName>
    </recommendedName>
</protein>
<dbReference type="RefSeq" id="WP_346083231.1">
    <property type="nucleotide sequence ID" value="NZ_BAABDG010000020.1"/>
</dbReference>
<reference evidence="3" key="1">
    <citation type="journal article" date="2019" name="Int. J. Syst. Evol. Microbiol.">
        <title>The Global Catalogue of Microorganisms (GCM) 10K type strain sequencing project: providing services to taxonomists for standard genome sequencing and annotation.</title>
        <authorList>
            <consortium name="The Broad Institute Genomics Platform"/>
            <consortium name="The Broad Institute Genome Sequencing Center for Infectious Disease"/>
            <person name="Wu L."/>
            <person name="Ma J."/>
        </authorList>
    </citation>
    <scope>NUCLEOTIDE SEQUENCE [LARGE SCALE GENOMIC DNA]</scope>
    <source>
        <strain evidence="3">JCM 17201</strain>
    </source>
</reference>
<organism evidence="2 3">
    <name type="scientific">Gibbsiella dentisursi</name>
    <dbReference type="NCBI Taxonomy" id="796890"/>
    <lineage>
        <taxon>Bacteria</taxon>
        <taxon>Pseudomonadati</taxon>
        <taxon>Pseudomonadota</taxon>
        <taxon>Gammaproteobacteria</taxon>
        <taxon>Enterobacterales</taxon>
        <taxon>Yersiniaceae</taxon>
        <taxon>Gibbsiella</taxon>
    </lineage>
</organism>
<evidence type="ECO:0000313" key="2">
    <source>
        <dbReference type="EMBL" id="GAA3916957.1"/>
    </source>
</evidence>
<evidence type="ECO:0000259" key="1">
    <source>
        <dbReference type="Pfam" id="PF06568"/>
    </source>
</evidence>
<keyword evidence="3" id="KW-1185">Reference proteome</keyword>
<dbReference type="InterPro" id="IPR009506">
    <property type="entry name" value="YjiS-like"/>
</dbReference>
<name>A0ABP7M8N7_9GAMM</name>
<feature type="domain" description="YjiS-like" evidence="1">
    <location>
        <begin position="20"/>
        <end position="54"/>
    </location>
</feature>
<sequence>MEQQNKQWPQPVYAVLTFIHRKWRAWRERAKTKKILMAMNDDRLKDIGLKRDDVDRL</sequence>
<dbReference type="EMBL" id="BAABDG010000020">
    <property type="protein sequence ID" value="GAA3916957.1"/>
    <property type="molecule type" value="Genomic_DNA"/>
</dbReference>
<dbReference type="Proteomes" id="UP001499994">
    <property type="component" value="Unassembled WGS sequence"/>
</dbReference>
<accession>A0ABP7M8N7</accession>
<proteinExistence type="predicted"/>
<gene>
    <name evidence="2" type="ORF">GCM10022405_47400</name>
</gene>